<accession>M1DRS4</accession>
<dbReference type="HOGENOM" id="CLU_029307_3_2_1"/>
<dbReference type="EnsemblPlants" id="PGSC0003DMT400093351">
    <property type="protein sequence ID" value="PGSC0003DMT400093351"/>
    <property type="gene ID" value="PGSC0003DMG400042922"/>
</dbReference>
<name>M1DRS4_SOLTU</name>
<dbReference type="PaxDb" id="4113-PGSC0003DMT400093351"/>
<reference evidence="2" key="1">
    <citation type="journal article" date="2011" name="Nature">
        <title>Genome sequence and analysis of the tuber crop potato.</title>
        <authorList>
            <consortium name="The Potato Genome Sequencing Consortium"/>
        </authorList>
    </citation>
    <scope>NUCLEOTIDE SEQUENCE [LARGE SCALE GENOMIC DNA]</scope>
    <source>
        <strain evidence="2">cv. DM1-3 516 R44</strain>
    </source>
</reference>
<protein>
    <submittedName>
        <fullName evidence="1">Uncharacterized protein</fullName>
    </submittedName>
</protein>
<reference evidence="1" key="2">
    <citation type="submission" date="2015-06" db="UniProtKB">
        <authorList>
            <consortium name="EnsemblPlants"/>
        </authorList>
    </citation>
    <scope>IDENTIFICATION</scope>
    <source>
        <strain evidence="1">DM1-3 516 R44</strain>
    </source>
</reference>
<keyword evidence="2" id="KW-1185">Reference proteome</keyword>
<dbReference type="InParanoid" id="M1DRS4"/>
<sequence>MSMSSSIREQMEFPSLEVMMFRDRILTFKQLEGERIHEAWARFKSLLFRWPTYEIPDIVLLDCFYISLGSRNKELAERLIPSGITHQPYAIAAYLLDDMAEANQEVEDFILDALMTQMDELAKNIVEIEVQCKKKDKYITPHERREPKDNEGKHVEGMLSIILNNEEVWEAFGQKEIGEGNVSWRVTKVLGNLTHTAV</sequence>
<evidence type="ECO:0000313" key="2">
    <source>
        <dbReference type="Proteomes" id="UP000011115"/>
    </source>
</evidence>
<dbReference type="AlphaFoldDB" id="M1DRS4"/>
<organism evidence="1 2">
    <name type="scientific">Solanum tuberosum</name>
    <name type="common">Potato</name>
    <dbReference type="NCBI Taxonomy" id="4113"/>
    <lineage>
        <taxon>Eukaryota</taxon>
        <taxon>Viridiplantae</taxon>
        <taxon>Streptophyta</taxon>
        <taxon>Embryophyta</taxon>
        <taxon>Tracheophyta</taxon>
        <taxon>Spermatophyta</taxon>
        <taxon>Magnoliopsida</taxon>
        <taxon>eudicotyledons</taxon>
        <taxon>Gunneridae</taxon>
        <taxon>Pentapetalae</taxon>
        <taxon>asterids</taxon>
        <taxon>lamiids</taxon>
        <taxon>Solanales</taxon>
        <taxon>Solanaceae</taxon>
        <taxon>Solanoideae</taxon>
        <taxon>Solaneae</taxon>
        <taxon>Solanum</taxon>
    </lineage>
</organism>
<evidence type="ECO:0000313" key="1">
    <source>
        <dbReference type="EnsemblPlants" id="PGSC0003DMT400093351"/>
    </source>
</evidence>
<proteinExistence type="predicted"/>
<dbReference type="Proteomes" id="UP000011115">
    <property type="component" value="Unassembled WGS sequence"/>
</dbReference>
<dbReference type="Gramene" id="PGSC0003DMT400093351">
    <property type="protein sequence ID" value="PGSC0003DMT400093351"/>
    <property type="gene ID" value="PGSC0003DMG400042922"/>
</dbReference>